<evidence type="ECO:0000313" key="1">
    <source>
        <dbReference type="EMBL" id="MDI1493202.1"/>
    </source>
</evidence>
<gene>
    <name evidence="1" type="ORF">OHK93_004990</name>
</gene>
<reference evidence="1" key="1">
    <citation type="journal article" date="2023" name="Genome Biol. Evol.">
        <title>First Whole Genome Sequence and Flow Cytometry Genome Size Data for the Lichen-Forming Fungus Ramalina farinacea (Ascomycota).</title>
        <authorList>
            <person name="Llewellyn T."/>
            <person name="Mian S."/>
            <person name="Hill R."/>
            <person name="Leitch I.J."/>
            <person name="Gaya E."/>
        </authorList>
    </citation>
    <scope>NUCLEOTIDE SEQUENCE</scope>
    <source>
        <strain evidence="1">LIQ254RAFAR</strain>
    </source>
</reference>
<name>A0AA43U250_9LECA</name>
<evidence type="ECO:0000313" key="2">
    <source>
        <dbReference type="Proteomes" id="UP001161017"/>
    </source>
</evidence>
<sequence length="591" mass="66623">MDNLTPQIMTSGFTLWSIHSRDDLTEDLKTDGFEIIDQIAGCSNIKHVNAQESDKTNLKKTTDKWMKNSKKKVVLFNENIDQLLTEWSNNGFIIKADPAVREKLKKRLTGQKLQNCIIFEPESRLLPAKSSEDARLDDQQRAGLLSDLNDEGFVIIDQDIKRLARLGMTIMRPTNKMTADMWENGFITWGGSAPSQLLTLLEPWTKIKDQLGRFTVTGPSTHTLDSRDRLAEELAKDGFPMVSKTNHSLILKLAERVVIDAVIRFALSHGQLDEKFATLIRLVSGRAGLGHLSEHYLAVQLRQCLSTWWSDHSTGPDKEWLIKRNTILTILGKAKNCTGNTIESLDQYRLVAGRQTIRINHTWDDWMDAFLDWLAAVGEHRTPNASFLFPHNDFGPDIIFALRKKKPPTDDDTVGAKEDDVIVCSIQLKTGGVSSDAVNKSSVSWACNSARIKGKDELEKQKQPLEKARDKLEKSEDWNVEKEVVDLLKELVKDELRNLDKELETKGKAIIFTASLQDLERAFTRLEQQPNLSLLKLSLLIATDVDARADLVNARPDTSPRDPKAEYFAFIGRKDAEAVFGSAFTTLLTTI</sequence>
<protein>
    <submittedName>
        <fullName evidence="1">Uncharacterized protein</fullName>
    </submittedName>
</protein>
<organism evidence="1 2">
    <name type="scientific">Ramalina farinacea</name>
    <dbReference type="NCBI Taxonomy" id="258253"/>
    <lineage>
        <taxon>Eukaryota</taxon>
        <taxon>Fungi</taxon>
        <taxon>Dikarya</taxon>
        <taxon>Ascomycota</taxon>
        <taxon>Pezizomycotina</taxon>
        <taxon>Lecanoromycetes</taxon>
        <taxon>OSLEUM clade</taxon>
        <taxon>Lecanoromycetidae</taxon>
        <taxon>Lecanorales</taxon>
        <taxon>Lecanorineae</taxon>
        <taxon>Ramalinaceae</taxon>
        <taxon>Ramalina</taxon>
    </lineage>
</organism>
<accession>A0AA43U250</accession>
<dbReference type="AlphaFoldDB" id="A0AA43U250"/>
<dbReference type="Proteomes" id="UP001161017">
    <property type="component" value="Unassembled WGS sequence"/>
</dbReference>
<proteinExistence type="predicted"/>
<keyword evidence="2" id="KW-1185">Reference proteome</keyword>
<dbReference type="EMBL" id="JAPUFD010000023">
    <property type="protein sequence ID" value="MDI1493202.1"/>
    <property type="molecule type" value="Genomic_DNA"/>
</dbReference>
<comment type="caution">
    <text evidence="1">The sequence shown here is derived from an EMBL/GenBank/DDBJ whole genome shotgun (WGS) entry which is preliminary data.</text>
</comment>